<proteinExistence type="predicted"/>
<dbReference type="Pfam" id="PF02362">
    <property type="entry name" value="B3"/>
    <property type="match status" value="1"/>
</dbReference>
<dbReference type="GO" id="GO:0003677">
    <property type="term" value="F:DNA binding"/>
    <property type="evidence" value="ECO:0007669"/>
    <property type="project" value="UniProtKB-KW"/>
</dbReference>
<dbReference type="Proteomes" id="UP000298416">
    <property type="component" value="Unassembled WGS sequence"/>
</dbReference>
<evidence type="ECO:0000256" key="2">
    <source>
        <dbReference type="ARBA" id="ARBA00023015"/>
    </source>
</evidence>
<evidence type="ECO:0000313" key="7">
    <source>
        <dbReference type="EMBL" id="KAG6421387.1"/>
    </source>
</evidence>
<keyword evidence="8" id="KW-1185">Reference proteome</keyword>
<keyword evidence="2" id="KW-0805">Transcription regulation</keyword>
<keyword evidence="4" id="KW-0804">Transcription</keyword>
<evidence type="ECO:0000256" key="1">
    <source>
        <dbReference type="ARBA" id="ARBA00004123"/>
    </source>
</evidence>
<feature type="domain" description="TF-B3" evidence="6">
    <location>
        <begin position="31"/>
        <end position="124"/>
    </location>
</feature>
<reference evidence="7" key="2">
    <citation type="submission" date="2020-08" db="EMBL/GenBank/DDBJ databases">
        <title>Plant Genome Project.</title>
        <authorList>
            <person name="Zhang R.-G."/>
        </authorList>
    </citation>
    <scope>NUCLEOTIDE SEQUENCE</scope>
    <source>
        <strain evidence="7">Huo1</strain>
        <tissue evidence="7">Leaf</tissue>
    </source>
</reference>
<dbReference type="InterPro" id="IPR015300">
    <property type="entry name" value="DNA-bd_pseudobarrel_sf"/>
</dbReference>
<dbReference type="GO" id="GO:0005634">
    <property type="term" value="C:nucleus"/>
    <property type="evidence" value="ECO:0007669"/>
    <property type="project" value="UniProtKB-SubCell"/>
</dbReference>
<dbReference type="CDD" id="cd10017">
    <property type="entry name" value="B3_DNA"/>
    <property type="match status" value="1"/>
</dbReference>
<dbReference type="AlphaFoldDB" id="A0A8X8XZD1"/>
<evidence type="ECO:0000256" key="5">
    <source>
        <dbReference type="ARBA" id="ARBA00023242"/>
    </source>
</evidence>
<name>A0A8X8XZD1_SALSN</name>
<organism evidence="7">
    <name type="scientific">Salvia splendens</name>
    <name type="common">Scarlet sage</name>
    <dbReference type="NCBI Taxonomy" id="180675"/>
    <lineage>
        <taxon>Eukaryota</taxon>
        <taxon>Viridiplantae</taxon>
        <taxon>Streptophyta</taxon>
        <taxon>Embryophyta</taxon>
        <taxon>Tracheophyta</taxon>
        <taxon>Spermatophyta</taxon>
        <taxon>Magnoliopsida</taxon>
        <taxon>eudicotyledons</taxon>
        <taxon>Gunneridae</taxon>
        <taxon>Pentapetalae</taxon>
        <taxon>asterids</taxon>
        <taxon>lamiids</taxon>
        <taxon>Lamiales</taxon>
        <taxon>Lamiaceae</taxon>
        <taxon>Nepetoideae</taxon>
        <taxon>Mentheae</taxon>
        <taxon>Salviinae</taxon>
        <taxon>Salvia</taxon>
        <taxon>Salvia subgen. Calosphace</taxon>
        <taxon>core Calosphace</taxon>
    </lineage>
</organism>
<evidence type="ECO:0000313" key="8">
    <source>
        <dbReference type="Proteomes" id="UP000298416"/>
    </source>
</evidence>
<comment type="subcellular location">
    <subcellularLocation>
        <location evidence="1">Nucleus</location>
    </subcellularLocation>
</comment>
<accession>A0A8X8XZD1</accession>
<protein>
    <recommendedName>
        <fullName evidence="6">TF-B3 domain-containing protein</fullName>
    </recommendedName>
</protein>
<keyword evidence="3" id="KW-0238">DNA-binding</keyword>
<reference evidence="7" key="1">
    <citation type="submission" date="2018-01" db="EMBL/GenBank/DDBJ databases">
        <authorList>
            <person name="Mao J.F."/>
        </authorList>
    </citation>
    <scope>NUCLEOTIDE SEQUENCE</scope>
    <source>
        <strain evidence="7">Huo1</strain>
        <tissue evidence="7">Leaf</tissue>
    </source>
</reference>
<evidence type="ECO:0000259" key="6">
    <source>
        <dbReference type="PROSITE" id="PS50863"/>
    </source>
</evidence>
<evidence type="ECO:0000256" key="3">
    <source>
        <dbReference type="ARBA" id="ARBA00023125"/>
    </source>
</evidence>
<dbReference type="Gene3D" id="2.40.330.10">
    <property type="entry name" value="DNA-binding pseudobarrel domain"/>
    <property type="match status" value="1"/>
</dbReference>
<dbReference type="PROSITE" id="PS50863">
    <property type="entry name" value="B3"/>
    <property type="match status" value="1"/>
</dbReference>
<keyword evidence="5" id="KW-0539">Nucleus</keyword>
<evidence type="ECO:0000256" key="4">
    <source>
        <dbReference type="ARBA" id="ARBA00023163"/>
    </source>
</evidence>
<comment type="caution">
    <text evidence="7">The sequence shown here is derived from an EMBL/GenBank/DDBJ whole genome shotgun (WGS) entry which is preliminary data.</text>
</comment>
<dbReference type="InterPro" id="IPR003340">
    <property type="entry name" value="B3_DNA-bd"/>
</dbReference>
<dbReference type="EMBL" id="PNBA02000006">
    <property type="protein sequence ID" value="KAG6421387.1"/>
    <property type="molecule type" value="Genomic_DNA"/>
</dbReference>
<dbReference type="SUPFAM" id="SSF101936">
    <property type="entry name" value="DNA-binding pseudobarrel domain"/>
    <property type="match status" value="1"/>
</dbReference>
<gene>
    <name evidence="7" type="ORF">SASPL_117938</name>
</gene>
<sequence>MLRTTNGIDEKPLYKAILREVGRGLHEAHDEPFSEDPNTFFSGTRHRLPSEFVGIHGGDLPFDCRLVWPKGIRYVVRLLKLAKGFYFSTGWPEFIRANGIEHGDYLTFTLVDAGTFNVKSAPLRFPATFGYAISEWEHFKPMYVCWLKGRHGGLLSTTVHERYG</sequence>